<evidence type="ECO:0000256" key="2">
    <source>
        <dbReference type="ARBA" id="ARBA00022676"/>
    </source>
</evidence>
<evidence type="ECO:0000256" key="6">
    <source>
        <dbReference type="PROSITE-ProRule" id="PRU01362"/>
    </source>
</evidence>
<dbReference type="KEGG" id="psuf:A1sIA56_02180"/>
<dbReference type="OrthoDB" id="2052979at2"/>
<comment type="catalytic activity">
    <reaction evidence="6">
        <text>a thymidine in DNA + NAD(+) = an N-(ADP-alpha-D-ribosyl)-thymidine in DNA + nicotinamide + H(+)</text>
        <dbReference type="Rhea" id="RHEA:71651"/>
        <dbReference type="Rhea" id="RHEA-COMP:13556"/>
        <dbReference type="Rhea" id="RHEA-COMP:18051"/>
        <dbReference type="ChEBI" id="CHEBI:15378"/>
        <dbReference type="ChEBI" id="CHEBI:17154"/>
        <dbReference type="ChEBI" id="CHEBI:57540"/>
        <dbReference type="ChEBI" id="CHEBI:137386"/>
        <dbReference type="ChEBI" id="CHEBI:191199"/>
    </reaction>
</comment>
<keyword evidence="4 6" id="KW-0548">Nucleotidyltransferase</keyword>
<evidence type="ECO:0000256" key="1">
    <source>
        <dbReference type="ARBA" id="ARBA00022649"/>
    </source>
</evidence>
<comment type="similarity">
    <text evidence="6">Belongs to the DarT ADP-ribosyltransferase family.</text>
</comment>
<reference evidence="8 9" key="1">
    <citation type="submission" date="2016-07" db="EMBL/GenBank/DDBJ databases">
        <title>High microdiversification within the ubiquitous acI lineage of Actinobacteria.</title>
        <authorList>
            <person name="Neuenschwander S.M."/>
            <person name="Salcher M."/>
            <person name="Ghai R."/>
            <person name="Pernthaler J."/>
        </authorList>
    </citation>
    <scope>NUCLEOTIDE SEQUENCE [LARGE SCALE GENOMIC DNA]</scope>
    <source>
        <strain evidence="8">MMS-IA-56</strain>
    </source>
</reference>
<dbReference type="PROSITE" id="PS52018">
    <property type="entry name" value="DART"/>
    <property type="match status" value="1"/>
</dbReference>
<dbReference type="Proteomes" id="UP000217215">
    <property type="component" value="Chromosome"/>
</dbReference>
<keyword evidence="3 6" id="KW-0808">Transferase</keyword>
<dbReference type="GO" id="GO:0003677">
    <property type="term" value="F:DNA binding"/>
    <property type="evidence" value="ECO:0007669"/>
    <property type="project" value="UniProtKB-UniRule"/>
</dbReference>
<dbReference type="AlphaFoldDB" id="A0A249KFZ2"/>
<evidence type="ECO:0000313" key="8">
    <source>
        <dbReference type="EMBL" id="ASY15728.1"/>
    </source>
</evidence>
<feature type="binding site" evidence="6">
    <location>
        <position position="74"/>
    </location>
    <ligand>
        <name>NAD(+)</name>
        <dbReference type="ChEBI" id="CHEBI:57540"/>
    </ligand>
</feature>
<dbReference type="GO" id="GO:0016757">
    <property type="term" value="F:glycosyltransferase activity"/>
    <property type="evidence" value="ECO:0007669"/>
    <property type="project" value="UniProtKB-UniRule"/>
</dbReference>
<accession>A0A249KFZ2</accession>
<dbReference type="EMBL" id="CP016773">
    <property type="protein sequence ID" value="ASY15728.1"/>
    <property type="molecule type" value="Genomic_DNA"/>
</dbReference>
<keyword evidence="2 6" id="KW-0328">Glycosyltransferase</keyword>
<dbReference type="RefSeq" id="WP_095673323.1">
    <property type="nucleotide sequence ID" value="NZ_CP016773.1"/>
</dbReference>
<dbReference type="GO" id="GO:0016779">
    <property type="term" value="F:nucleotidyltransferase activity"/>
    <property type="evidence" value="ECO:0007669"/>
    <property type="project" value="UniProtKB-UniRule"/>
</dbReference>
<feature type="active site" description="Proton acceptor" evidence="6">
    <location>
        <position position="74"/>
    </location>
</feature>
<keyword evidence="1 6" id="KW-1277">Toxin-antitoxin system</keyword>
<dbReference type="InterPro" id="IPR029494">
    <property type="entry name" value="DarT"/>
</dbReference>
<evidence type="ECO:0000313" key="9">
    <source>
        <dbReference type="Proteomes" id="UP000217215"/>
    </source>
</evidence>
<evidence type="ECO:0000256" key="5">
    <source>
        <dbReference type="ARBA" id="ARBA00023125"/>
    </source>
</evidence>
<gene>
    <name evidence="8" type="ORF">A1sIA56_02180</name>
</gene>
<sequence>MQEPRELKEVLDLARESQDEERYNLVGELNRRKVKNLFHFTHVDNLESIFRIGFKPKAVLTSQSIDFIETDNERFDGITQSISFSLEYPNEWLLRHKIRQFGFNFVVLQLPASLLLSHPFLAFPGNAAGGAFLEHRLENPTEYIGLRGIQNLFLSPHVRNLNNLESNQPTDIQSEILILKDIAASHISKIHIPVNLAKSLNFPMLFPTPEYHLDCDCAFFRPYQYKPYDQRRFHAGWRITS</sequence>
<feature type="active site" evidence="6">
    <location>
        <position position="175"/>
    </location>
</feature>
<evidence type="ECO:0000256" key="4">
    <source>
        <dbReference type="ARBA" id="ARBA00022695"/>
    </source>
</evidence>
<keyword evidence="5 6" id="KW-0238">DNA-binding</keyword>
<feature type="domain" description="DarT" evidence="7">
    <location>
        <begin position="35"/>
        <end position="219"/>
    </location>
</feature>
<evidence type="ECO:0000259" key="7">
    <source>
        <dbReference type="PROSITE" id="PS52018"/>
    </source>
</evidence>
<proteinExistence type="inferred from homology"/>
<name>A0A249KFZ2_9ACTN</name>
<feature type="binding site" evidence="6">
    <location>
        <begin position="39"/>
        <end position="41"/>
    </location>
    <ligand>
        <name>NAD(+)</name>
        <dbReference type="ChEBI" id="CHEBI:57540"/>
    </ligand>
</feature>
<organism evidence="8 9">
    <name type="scientific">Candidatus Planktophila sulfonica</name>
    <dbReference type="NCBI Taxonomy" id="1884904"/>
    <lineage>
        <taxon>Bacteria</taxon>
        <taxon>Bacillati</taxon>
        <taxon>Actinomycetota</taxon>
        <taxon>Actinomycetes</taxon>
        <taxon>Candidatus Nanopelagicales</taxon>
        <taxon>Candidatus Nanopelagicaceae</taxon>
        <taxon>Candidatus Planktophila</taxon>
    </lineage>
</organism>
<evidence type="ECO:0000256" key="3">
    <source>
        <dbReference type="ARBA" id="ARBA00022679"/>
    </source>
</evidence>
<protein>
    <recommendedName>
        <fullName evidence="7">DarT domain-containing protein</fullName>
    </recommendedName>
</protein>
<comment type="caution">
    <text evidence="6">Lacks conserved residue(s) required for the propagation of feature annotation.</text>
</comment>
<keyword evidence="9" id="KW-1185">Reference proteome</keyword>